<dbReference type="InterPro" id="IPR026893">
    <property type="entry name" value="Tyr/Ser_Pase_IphP-type"/>
</dbReference>
<dbReference type="SUPFAM" id="SSF52799">
    <property type="entry name" value="(Phosphotyrosine protein) phosphatases II"/>
    <property type="match status" value="1"/>
</dbReference>
<dbReference type="AlphaFoldDB" id="A0AAW6CT76"/>
<dbReference type="Gene3D" id="3.90.190.10">
    <property type="entry name" value="Protein tyrosine phosphatase superfamily"/>
    <property type="match status" value="1"/>
</dbReference>
<comment type="caution">
    <text evidence="2">The sequence shown here is derived from an EMBL/GenBank/DDBJ whole genome shotgun (WGS) entry which is preliminary data.</text>
</comment>
<dbReference type="PANTHER" id="PTHR31126">
    <property type="entry name" value="TYROSINE-PROTEIN PHOSPHATASE"/>
    <property type="match status" value="1"/>
</dbReference>
<dbReference type="Proteomes" id="UP001212981">
    <property type="component" value="Unassembled WGS sequence"/>
</dbReference>
<proteinExistence type="inferred from homology"/>
<protein>
    <submittedName>
        <fullName evidence="2">Tyrosine-protein phosphatase</fullName>
    </submittedName>
</protein>
<evidence type="ECO:0000256" key="1">
    <source>
        <dbReference type="ARBA" id="ARBA00009580"/>
    </source>
</evidence>
<evidence type="ECO:0000313" key="3">
    <source>
        <dbReference type="Proteomes" id="UP001212981"/>
    </source>
</evidence>
<dbReference type="GO" id="GO:0004721">
    <property type="term" value="F:phosphoprotein phosphatase activity"/>
    <property type="evidence" value="ECO:0007669"/>
    <property type="project" value="InterPro"/>
</dbReference>
<accession>A0AAW6CT76</accession>
<dbReference type="InterPro" id="IPR016130">
    <property type="entry name" value="Tyr_Pase_AS"/>
</dbReference>
<dbReference type="InterPro" id="IPR029021">
    <property type="entry name" value="Prot-tyrosine_phosphatase-like"/>
</dbReference>
<dbReference type="EMBL" id="JAQLXO010000001">
    <property type="protein sequence ID" value="MDB7981669.1"/>
    <property type="molecule type" value="Genomic_DNA"/>
</dbReference>
<organism evidence="2 3">
    <name type="scientific">Faecalicoccus pleomorphus</name>
    <dbReference type="NCBI Taxonomy" id="1323"/>
    <lineage>
        <taxon>Bacteria</taxon>
        <taxon>Bacillati</taxon>
        <taxon>Bacillota</taxon>
        <taxon>Erysipelotrichia</taxon>
        <taxon>Erysipelotrichales</taxon>
        <taxon>Erysipelotrichaceae</taxon>
        <taxon>Faecalicoccus</taxon>
    </lineage>
</organism>
<evidence type="ECO:0000313" key="2">
    <source>
        <dbReference type="EMBL" id="MDB7981669.1"/>
    </source>
</evidence>
<dbReference type="Pfam" id="PF13350">
    <property type="entry name" value="Y_phosphatase3"/>
    <property type="match status" value="1"/>
</dbReference>
<comment type="similarity">
    <text evidence="1">Belongs to the protein-tyrosine phosphatase family.</text>
</comment>
<dbReference type="PROSITE" id="PS00383">
    <property type="entry name" value="TYR_PHOSPHATASE_1"/>
    <property type="match status" value="1"/>
</dbReference>
<dbReference type="RefSeq" id="WP_272001018.1">
    <property type="nucleotide sequence ID" value="NZ_JAQLXO010000001.1"/>
</dbReference>
<sequence length="239" mass="27460">MTEFLKVANKPLAIETTYNFRSLENYPTYENKRTKAHYYRSDSLSNVSKEGWKTVCDLNIDLIIDLRSKTEIESSKSIYPCPIQIVQTSLLDNMASSGFKNSSLSNLSSIYIGMLEQQQDKLADIFKLLSVQKHPTLFHCTAGKDRTGVVSMLLLDLVQVKEEHILADYTVSQYYMKKPFAKIRQQYPSAMNMFFTSPVDDMIRTRKWLKSQFGTAGHYLSHLGLSLKDIDNIKKNLME</sequence>
<reference evidence="2" key="1">
    <citation type="submission" date="2023-01" db="EMBL/GenBank/DDBJ databases">
        <title>Human gut microbiome strain richness.</title>
        <authorList>
            <person name="Chen-Liaw A."/>
        </authorList>
    </citation>
    <scope>NUCLEOTIDE SEQUENCE</scope>
    <source>
        <strain evidence="2">D8_m1001271B151109d0_201107</strain>
    </source>
</reference>
<gene>
    <name evidence="2" type="ORF">PND82_02400</name>
</gene>
<dbReference type="PANTHER" id="PTHR31126:SF1">
    <property type="entry name" value="TYROSINE SPECIFIC PROTEIN PHOSPHATASES DOMAIN-CONTAINING PROTEIN"/>
    <property type="match status" value="1"/>
</dbReference>
<name>A0AAW6CT76_9FIRM</name>